<proteinExistence type="predicted"/>
<name>A0ABS8J7Q6_9GAMM</name>
<keyword evidence="1 2" id="KW-0732">Signal</keyword>
<dbReference type="InterPro" id="IPR010854">
    <property type="entry name" value="YdgH/BhsA/McbA-like_dom"/>
</dbReference>
<dbReference type="SUPFAM" id="SSF159871">
    <property type="entry name" value="YdgH-like"/>
    <property type="match status" value="1"/>
</dbReference>
<dbReference type="RefSeq" id="WP_197834663.1">
    <property type="nucleotide sequence ID" value="NZ_VOSN01000022.1"/>
</dbReference>
<dbReference type="Gene3D" id="3.30.1660.10">
    <property type="entry name" value="Flavin-binding protein dodecin"/>
    <property type="match status" value="1"/>
</dbReference>
<evidence type="ECO:0000313" key="4">
    <source>
        <dbReference type="EMBL" id="MCC7660047.1"/>
    </source>
</evidence>
<dbReference type="Pfam" id="PF07338">
    <property type="entry name" value="YdgH_BhsA-like"/>
    <property type="match status" value="1"/>
</dbReference>
<dbReference type="InterPro" id="IPR036275">
    <property type="entry name" value="YdgH-like_sf"/>
</dbReference>
<dbReference type="EMBL" id="VOSO01000014">
    <property type="protein sequence ID" value="MCC7660047.1"/>
    <property type="molecule type" value="Genomic_DNA"/>
</dbReference>
<accession>A0ABS8J7Q6</accession>
<evidence type="ECO:0000259" key="3">
    <source>
        <dbReference type="Pfam" id="PF07338"/>
    </source>
</evidence>
<dbReference type="InterPro" id="IPR025543">
    <property type="entry name" value="Dodecin-like"/>
</dbReference>
<reference evidence="4 5" key="1">
    <citation type="submission" date="2019-08" db="EMBL/GenBank/DDBJ databases">
        <title>Genome sequencing of Psyttalia spp.-associated microbial isolates reveals a potentially novel species in the Serratia genus.</title>
        <authorList>
            <person name="Tannieres-Laurent M."/>
            <person name="Sparks M.E."/>
            <person name="Blackburn M.B."/>
            <person name="Gundersen-Rindal D.E."/>
            <person name="Bon M.-C."/>
        </authorList>
    </citation>
    <scope>NUCLEOTIDE SEQUENCE [LARGE SCALE GENOMIC DNA]</scope>
    <source>
        <strain evidence="5">Pon4B</strain>
    </source>
</reference>
<evidence type="ECO:0000256" key="1">
    <source>
        <dbReference type="ARBA" id="ARBA00022729"/>
    </source>
</evidence>
<feature type="signal peptide" evidence="2">
    <location>
        <begin position="1"/>
        <end position="18"/>
    </location>
</feature>
<dbReference type="Proteomes" id="UP001199135">
    <property type="component" value="Unassembled WGS sequence"/>
</dbReference>
<feature type="domain" description="YdgH/BhsA/McbA-like" evidence="3">
    <location>
        <begin position="34"/>
        <end position="85"/>
    </location>
</feature>
<organism evidence="4 5">
    <name type="scientific">Serratia montpellierensis</name>
    <dbReference type="NCBI Taxonomy" id="2598730"/>
    <lineage>
        <taxon>Bacteria</taxon>
        <taxon>Pseudomonadati</taxon>
        <taxon>Pseudomonadota</taxon>
        <taxon>Gammaproteobacteria</taxon>
        <taxon>Enterobacterales</taxon>
        <taxon>Yersiniaceae</taxon>
        <taxon>Serratia</taxon>
    </lineage>
</organism>
<keyword evidence="5" id="KW-1185">Reference proteome</keyword>
<gene>
    <name evidence="4" type="ORF">FUU20_15020</name>
</gene>
<protein>
    <submittedName>
        <fullName evidence="4">DUF1471 domain-containing protein</fullName>
    </submittedName>
</protein>
<sequence length="85" mass="8878">MKKIIIFSAIIFSAASIAATEVTSSTPLPAGKDKIGSVSYSNPNASTSEIIQGLSDQTDKMGGTYFKITSLEVASNSRGTAIVYK</sequence>
<evidence type="ECO:0000256" key="2">
    <source>
        <dbReference type="SAM" id="SignalP"/>
    </source>
</evidence>
<comment type="caution">
    <text evidence="4">The sequence shown here is derived from an EMBL/GenBank/DDBJ whole genome shotgun (WGS) entry which is preliminary data.</text>
</comment>
<evidence type="ECO:0000313" key="5">
    <source>
        <dbReference type="Proteomes" id="UP001199135"/>
    </source>
</evidence>
<feature type="chain" id="PRO_5047017064" evidence="2">
    <location>
        <begin position="19"/>
        <end position="85"/>
    </location>
</feature>